<sequence length="398" mass="44569">MTSKAYVFIDGLEDKPIPCGVTLVDEDTKIGRFRYGKRYLNRLDAFPLDPIHLPLSDREYSTPFNKGVFGTLSDAGADSWGEKVILSLHSTTPKNRLEFLLAGSGMGVGALVFSLSSASSKPKYSKNTLGDIPMLLRAKDAILADKEVPDEAKKAFEFGASMGGARPKTIIQEGDVSYLAKFNRPDDLYNVVNVENATMRMLGELPCNVANTKVIHTPSGDVLLVERFDIYKGKPHSHFLSANSIFSMNKVSNASMCTEYTYGYLAEFIMKYVSEPADAYDLYYRMVFNVLMGNTDDHSRNHAMLYNFTHGHWRLSPAYDVLPINHSRQHGIGIGDDGRVGSLENLISQSKRFGLKPFKARRMVDEVKELVSEWAIYFRNHKVGEGDITRLKHVIPLF</sequence>
<name>A0A075P7P5_9ALTE</name>
<dbReference type="EMBL" id="CP008849">
    <property type="protein sequence ID" value="AIF99312.1"/>
    <property type="molecule type" value="Genomic_DNA"/>
</dbReference>
<dbReference type="InterPro" id="IPR052028">
    <property type="entry name" value="HipA_Ser/Thr_kinase"/>
</dbReference>
<evidence type="ECO:0000259" key="5">
    <source>
        <dbReference type="Pfam" id="PF13657"/>
    </source>
</evidence>
<proteinExistence type="inferred from homology"/>
<keyword evidence="3" id="KW-0418">Kinase</keyword>
<organism evidence="6 7">
    <name type="scientific">Alteromonas australica</name>
    <dbReference type="NCBI Taxonomy" id="589873"/>
    <lineage>
        <taxon>Bacteria</taxon>
        <taxon>Pseudomonadati</taxon>
        <taxon>Pseudomonadota</taxon>
        <taxon>Gammaproteobacteria</taxon>
        <taxon>Alteromonadales</taxon>
        <taxon>Alteromonadaceae</taxon>
        <taxon>Alteromonas/Salinimonas group</taxon>
        <taxon>Alteromonas</taxon>
    </lineage>
</organism>
<dbReference type="InterPro" id="IPR017508">
    <property type="entry name" value="HipA_N1"/>
</dbReference>
<dbReference type="RefSeq" id="WP_044057413.1">
    <property type="nucleotide sequence ID" value="NZ_CBCSKJ010000003.1"/>
</dbReference>
<feature type="domain" description="HipA N-terminal subdomain 1" evidence="5">
    <location>
        <begin position="23"/>
        <end position="113"/>
    </location>
</feature>
<dbReference type="PANTHER" id="PTHR37419:SF8">
    <property type="entry name" value="TOXIN YJJJ"/>
    <property type="match status" value="1"/>
</dbReference>
<dbReference type="Gene3D" id="1.10.1070.20">
    <property type="match status" value="1"/>
</dbReference>
<gene>
    <name evidence="6" type="ORF">EP13_11810</name>
</gene>
<dbReference type="eggNOG" id="COG3550">
    <property type="taxonomic scope" value="Bacteria"/>
</dbReference>
<accession>A0A075P7P5</accession>
<evidence type="ECO:0000259" key="4">
    <source>
        <dbReference type="Pfam" id="PF07804"/>
    </source>
</evidence>
<evidence type="ECO:0000256" key="3">
    <source>
        <dbReference type="ARBA" id="ARBA00022777"/>
    </source>
</evidence>
<dbReference type="Pfam" id="PF13657">
    <property type="entry name" value="Couple_hipA"/>
    <property type="match status" value="1"/>
</dbReference>
<dbReference type="KEGG" id="aal:EP13_11810"/>
<dbReference type="Proteomes" id="UP000056090">
    <property type="component" value="Chromosome"/>
</dbReference>
<keyword evidence="7" id="KW-1185">Reference proteome</keyword>
<dbReference type="GO" id="GO:0016757">
    <property type="term" value="F:glycosyltransferase activity"/>
    <property type="evidence" value="ECO:0007669"/>
    <property type="project" value="UniProtKB-KW"/>
</dbReference>
<feature type="domain" description="HipA-like C-terminal" evidence="4">
    <location>
        <begin position="161"/>
        <end position="374"/>
    </location>
</feature>
<dbReference type="AlphaFoldDB" id="A0A075P7P5"/>
<evidence type="ECO:0000313" key="6">
    <source>
        <dbReference type="EMBL" id="AIF99312.1"/>
    </source>
</evidence>
<dbReference type="GO" id="GO:0004674">
    <property type="term" value="F:protein serine/threonine kinase activity"/>
    <property type="evidence" value="ECO:0007669"/>
    <property type="project" value="TreeGrafter"/>
</dbReference>
<dbReference type="Pfam" id="PF07804">
    <property type="entry name" value="HipA_C"/>
    <property type="match status" value="1"/>
</dbReference>
<evidence type="ECO:0000313" key="7">
    <source>
        <dbReference type="Proteomes" id="UP000056090"/>
    </source>
</evidence>
<dbReference type="PANTHER" id="PTHR37419">
    <property type="entry name" value="SERINE/THREONINE-PROTEIN KINASE TOXIN HIPA"/>
    <property type="match status" value="1"/>
</dbReference>
<evidence type="ECO:0000256" key="1">
    <source>
        <dbReference type="ARBA" id="ARBA00010164"/>
    </source>
</evidence>
<dbReference type="GO" id="GO:0005829">
    <property type="term" value="C:cytosol"/>
    <property type="evidence" value="ECO:0007669"/>
    <property type="project" value="TreeGrafter"/>
</dbReference>
<reference evidence="6 7" key="1">
    <citation type="submission" date="2014-06" db="EMBL/GenBank/DDBJ databases">
        <title>Genomes of Alteromonas australica, a world apart.</title>
        <authorList>
            <person name="Gonzaga A."/>
            <person name="Lopez-Perez M."/>
            <person name="Rodriguez-Valera F."/>
        </authorList>
    </citation>
    <scope>NUCLEOTIDE SEQUENCE [LARGE SCALE GENOMIC DNA]</scope>
    <source>
        <strain evidence="6 7">H 17</strain>
    </source>
</reference>
<dbReference type="InterPro" id="IPR012893">
    <property type="entry name" value="HipA-like_C"/>
</dbReference>
<keyword evidence="2 6" id="KW-0808">Transferase</keyword>
<keyword evidence="6" id="KW-0328">Glycosyltransferase</keyword>
<comment type="similarity">
    <text evidence="1">Belongs to the HipA Ser/Thr kinase family.</text>
</comment>
<dbReference type="GeneID" id="78255587"/>
<evidence type="ECO:0000256" key="2">
    <source>
        <dbReference type="ARBA" id="ARBA00022679"/>
    </source>
</evidence>
<protein>
    <submittedName>
        <fullName evidence="6">Amidophosphoribosyltransferase</fullName>
    </submittedName>
</protein>